<reference evidence="1" key="1">
    <citation type="submission" date="2022-01" db="EMBL/GenBank/DDBJ databases">
        <authorList>
            <person name="King R."/>
        </authorList>
    </citation>
    <scope>NUCLEOTIDE SEQUENCE</scope>
</reference>
<protein>
    <submittedName>
        <fullName evidence="1">Uncharacterized protein</fullName>
    </submittedName>
</protein>
<sequence length="79" mass="9207">MSIEGTSEFGWLKQSPMVNSAQIRSLDVKWRWLWKKAVRKKHNEIIRQSLEWSPKDSEVAAGLEKRGGELKKRKCATHD</sequence>
<accession>A0A9P0E167</accession>
<gene>
    <name evidence="1" type="ORF">NEZAVI_LOCUS1686</name>
</gene>
<evidence type="ECO:0000313" key="2">
    <source>
        <dbReference type="Proteomes" id="UP001152798"/>
    </source>
</evidence>
<keyword evidence="2" id="KW-1185">Reference proteome</keyword>
<proteinExistence type="predicted"/>
<dbReference type="Proteomes" id="UP001152798">
    <property type="component" value="Chromosome 1"/>
</dbReference>
<name>A0A9P0E167_NEZVI</name>
<dbReference type="AlphaFoldDB" id="A0A9P0E167"/>
<evidence type="ECO:0000313" key="1">
    <source>
        <dbReference type="EMBL" id="CAH1390487.1"/>
    </source>
</evidence>
<organism evidence="1 2">
    <name type="scientific">Nezara viridula</name>
    <name type="common">Southern green stink bug</name>
    <name type="synonym">Cimex viridulus</name>
    <dbReference type="NCBI Taxonomy" id="85310"/>
    <lineage>
        <taxon>Eukaryota</taxon>
        <taxon>Metazoa</taxon>
        <taxon>Ecdysozoa</taxon>
        <taxon>Arthropoda</taxon>
        <taxon>Hexapoda</taxon>
        <taxon>Insecta</taxon>
        <taxon>Pterygota</taxon>
        <taxon>Neoptera</taxon>
        <taxon>Paraneoptera</taxon>
        <taxon>Hemiptera</taxon>
        <taxon>Heteroptera</taxon>
        <taxon>Panheteroptera</taxon>
        <taxon>Pentatomomorpha</taxon>
        <taxon>Pentatomoidea</taxon>
        <taxon>Pentatomidae</taxon>
        <taxon>Pentatominae</taxon>
        <taxon>Nezara</taxon>
    </lineage>
</organism>
<dbReference type="EMBL" id="OV725077">
    <property type="protein sequence ID" value="CAH1390487.1"/>
    <property type="molecule type" value="Genomic_DNA"/>
</dbReference>